<comment type="caution">
    <text evidence="1">The sequence shown here is derived from an EMBL/GenBank/DDBJ whole genome shotgun (WGS) entry which is preliminary data.</text>
</comment>
<evidence type="ECO:0000313" key="1">
    <source>
        <dbReference type="EMBL" id="KAL3598686.1"/>
    </source>
</evidence>
<gene>
    <name evidence="1" type="ORF">D5086_006604</name>
</gene>
<dbReference type="EMBL" id="RCHU02000003">
    <property type="protein sequence ID" value="KAL3598686.1"/>
    <property type="molecule type" value="Genomic_DNA"/>
</dbReference>
<name>A0ACC4CMG0_POPAL</name>
<keyword evidence="2" id="KW-1185">Reference proteome</keyword>
<organism evidence="1 2">
    <name type="scientific">Populus alba</name>
    <name type="common">White poplar</name>
    <dbReference type="NCBI Taxonomy" id="43335"/>
    <lineage>
        <taxon>Eukaryota</taxon>
        <taxon>Viridiplantae</taxon>
        <taxon>Streptophyta</taxon>
        <taxon>Embryophyta</taxon>
        <taxon>Tracheophyta</taxon>
        <taxon>Spermatophyta</taxon>
        <taxon>Magnoliopsida</taxon>
        <taxon>eudicotyledons</taxon>
        <taxon>Gunneridae</taxon>
        <taxon>Pentapetalae</taxon>
        <taxon>rosids</taxon>
        <taxon>fabids</taxon>
        <taxon>Malpighiales</taxon>
        <taxon>Salicaceae</taxon>
        <taxon>Saliceae</taxon>
        <taxon>Populus</taxon>
    </lineage>
</organism>
<accession>A0ACC4CMG0</accession>
<sequence length="431" mass="47229">MQRSPSSSIVTEELFNNTNTDKDHHELPTYDPASHVAKKERSRLRSAENAIHVIPLVLALCAIVLWFFSTPIVLFFNQSKYFHPIPCTVMSQGFENQSHARWNQVHGAGTYPARNPLTRTNSLVVQWLPICIKTSPRNEQCPTYLGSENPIHFASSQKQSVEVPSIACNKRCYYIEGALPMVGQVMSATRGATDAFSGITRHVNTALWKLGAKNIQAGVGCGVGFGHGFGIGLAVKPGAVQKMQACFLEVLMKMMTKLGIAPNLSIGQGALPMSLQSGVSMLTESSIQNPLGNITQLARKLPDQTSQSLYGYGNVSSHSSSESSTSKGSDTSFGSRTEKVISSFLQNPILKEDGTDINELAGRLRSENNMLQMVLRHQQIIEELMEENQKLRQILISMNAPFELFGCSAPDSNAILKDHSQEASILYKEGI</sequence>
<evidence type="ECO:0000313" key="2">
    <source>
        <dbReference type="Proteomes" id="UP000309997"/>
    </source>
</evidence>
<protein>
    <submittedName>
        <fullName evidence="1">Uncharacterized protein</fullName>
    </submittedName>
</protein>
<reference evidence="1 2" key="1">
    <citation type="journal article" date="2024" name="Plant Biotechnol. J.">
        <title>Genome and CRISPR/Cas9 system of a widespread forest tree (Populus alba) in the world.</title>
        <authorList>
            <person name="Liu Y.J."/>
            <person name="Jiang P.F."/>
            <person name="Han X.M."/>
            <person name="Li X.Y."/>
            <person name="Wang H.M."/>
            <person name="Wang Y.J."/>
            <person name="Wang X.X."/>
            <person name="Zeng Q.Y."/>
        </authorList>
    </citation>
    <scope>NUCLEOTIDE SEQUENCE [LARGE SCALE GENOMIC DNA]</scope>
    <source>
        <strain evidence="2">cv. PAL-ZL1</strain>
    </source>
</reference>
<dbReference type="Proteomes" id="UP000309997">
    <property type="component" value="Unassembled WGS sequence"/>
</dbReference>
<proteinExistence type="predicted"/>